<protein>
    <submittedName>
        <fullName evidence="1">Uncharacterized protein</fullName>
    </submittedName>
</protein>
<evidence type="ECO:0000313" key="2">
    <source>
        <dbReference type="Proteomes" id="UP000265520"/>
    </source>
</evidence>
<evidence type="ECO:0000313" key="1">
    <source>
        <dbReference type="EMBL" id="MCI69767.1"/>
    </source>
</evidence>
<keyword evidence="2" id="KW-1185">Reference proteome</keyword>
<name>A0A392UAA3_9FABA</name>
<dbReference type="AlphaFoldDB" id="A0A392UAA3"/>
<reference evidence="1 2" key="1">
    <citation type="journal article" date="2018" name="Front. Plant Sci.">
        <title>Red Clover (Trifolium pratense) and Zigzag Clover (T. medium) - A Picture of Genomic Similarities and Differences.</title>
        <authorList>
            <person name="Dluhosova J."/>
            <person name="Istvanek J."/>
            <person name="Nedelnik J."/>
            <person name="Repkova J."/>
        </authorList>
    </citation>
    <scope>NUCLEOTIDE SEQUENCE [LARGE SCALE GENOMIC DNA]</scope>
    <source>
        <strain evidence="2">cv. 10/8</strain>
        <tissue evidence="1">Leaf</tissue>
    </source>
</reference>
<sequence length="30" mass="3435">MTSTRRLVVLPQPGLFMPLGLFRWGEESIC</sequence>
<feature type="non-terminal residue" evidence="1">
    <location>
        <position position="30"/>
    </location>
</feature>
<dbReference type="Proteomes" id="UP000265520">
    <property type="component" value="Unassembled WGS sequence"/>
</dbReference>
<accession>A0A392UAA3</accession>
<organism evidence="1 2">
    <name type="scientific">Trifolium medium</name>
    <dbReference type="NCBI Taxonomy" id="97028"/>
    <lineage>
        <taxon>Eukaryota</taxon>
        <taxon>Viridiplantae</taxon>
        <taxon>Streptophyta</taxon>
        <taxon>Embryophyta</taxon>
        <taxon>Tracheophyta</taxon>
        <taxon>Spermatophyta</taxon>
        <taxon>Magnoliopsida</taxon>
        <taxon>eudicotyledons</taxon>
        <taxon>Gunneridae</taxon>
        <taxon>Pentapetalae</taxon>
        <taxon>rosids</taxon>
        <taxon>fabids</taxon>
        <taxon>Fabales</taxon>
        <taxon>Fabaceae</taxon>
        <taxon>Papilionoideae</taxon>
        <taxon>50 kb inversion clade</taxon>
        <taxon>NPAAA clade</taxon>
        <taxon>Hologalegina</taxon>
        <taxon>IRL clade</taxon>
        <taxon>Trifolieae</taxon>
        <taxon>Trifolium</taxon>
    </lineage>
</organism>
<comment type="caution">
    <text evidence="1">The sequence shown here is derived from an EMBL/GenBank/DDBJ whole genome shotgun (WGS) entry which is preliminary data.</text>
</comment>
<dbReference type="EMBL" id="LXQA010762647">
    <property type="protein sequence ID" value="MCI69767.1"/>
    <property type="molecule type" value="Genomic_DNA"/>
</dbReference>
<proteinExistence type="predicted"/>